<organism evidence="1 2">
    <name type="scientific">Ascobolus immersus RN42</name>
    <dbReference type="NCBI Taxonomy" id="1160509"/>
    <lineage>
        <taxon>Eukaryota</taxon>
        <taxon>Fungi</taxon>
        <taxon>Dikarya</taxon>
        <taxon>Ascomycota</taxon>
        <taxon>Pezizomycotina</taxon>
        <taxon>Pezizomycetes</taxon>
        <taxon>Pezizales</taxon>
        <taxon>Ascobolaceae</taxon>
        <taxon>Ascobolus</taxon>
    </lineage>
</organism>
<evidence type="ECO:0000313" key="2">
    <source>
        <dbReference type="Proteomes" id="UP000275078"/>
    </source>
</evidence>
<dbReference type="AlphaFoldDB" id="A0A3N4I4W9"/>
<name>A0A3N4I4W9_ASCIM</name>
<evidence type="ECO:0000313" key="1">
    <source>
        <dbReference type="EMBL" id="RPA79130.1"/>
    </source>
</evidence>
<dbReference type="EMBL" id="ML119702">
    <property type="protein sequence ID" value="RPA79130.1"/>
    <property type="molecule type" value="Genomic_DNA"/>
</dbReference>
<dbReference type="Proteomes" id="UP000275078">
    <property type="component" value="Unassembled WGS sequence"/>
</dbReference>
<accession>A0A3N4I4W9</accession>
<reference evidence="1 2" key="1">
    <citation type="journal article" date="2018" name="Nat. Ecol. Evol.">
        <title>Pezizomycetes genomes reveal the molecular basis of ectomycorrhizal truffle lifestyle.</title>
        <authorList>
            <person name="Murat C."/>
            <person name="Payen T."/>
            <person name="Noel B."/>
            <person name="Kuo A."/>
            <person name="Morin E."/>
            <person name="Chen J."/>
            <person name="Kohler A."/>
            <person name="Krizsan K."/>
            <person name="Balestrini R."/>
            <person name="Da Silva C."/>
            <person name="Montanini B."/>
            <person name="Hainaut M."/>
            <person name="Levati E."/>
            <person name="Barry K.W."/>
            <person name="Belfiori B."/>
            <person name="Cichocki N."/>
            <person name="Clum A."/>
            <person name="Dockter R.B."/>
            <person name="Fauchery L."/>
            <person name="Guy J."/>
            <person name="Iotti M."/>
            <person name="Le Tacon F."/>
            <person name="Lindquist E.A."/>
            <person name="Lipzen A."/>
            <person name="Malagnac F."/>
            <person name="Mello A."/>
            <person name="Molinier V."/>
            <person name="Miyauchi S."/>
            <person name="Poulain J."/>
            <person name="Riccioni C."/>
            <person name="Rubini A."/>
            <person name="Sitrit Y."/>
            <person name="Splivallo R."/>
            <person name="Traeger S."/>
            <person name="Wang M."/>
            <person name="Zifcakova L."/>
            <person name="Wipf D."/>
            <person name="Zambonelli A."/>
            <person name="Paolocci F."/>
            <person name="Nowrousian M."/>
            <person name="Ottonello S."/>
            <person name="Baldrian P."/>
            <person name="Spatafora J.W."/>
            <person name="Henrissat B."/>
            <person name="Nagy L.G."/>
            <person name="Aury J.M."/>
            <person name="Wincker P."/>
            <person name="Grigoriev I.V."/>
            <person name="Bonfante P."/>
            <person name="Martin F.M."/>
        </authorList>
    </citation>
    <scope>NUCLEOTIDE SEQUENCE [LARGE SCALE GENOMIC DNA]</scope>
    <source>
        <strain evidence="1 2">RN42</strain>
    </source>
</reference>
<keyword evidence="2" id="KW-1185">Reference proteome</keyword>
<protein>
    <submittedName>
        <fullName evidence="1">Uncharacterized protein</fullName>
    </submittedName>
</protein>
<gene>
    <name evidence="1" type="ORF">BJ508DRAFT_328542</name>
</gene>
<proteinExistence type="predicted"/>
<sequence length="296" mass="33774">MELVQYALHRIQQPIFTRKECDDIKDALFSGKKISSTPRVSAFLKAIRSPTAPAVAILYRGTTCVIPVQLVLLALSMKYAAHITLHPPTSLMLRSYESFMRSQTKEQPYIVCRMRLYITQLDVLQCTTVEELQTQLALSTRTEVYGTSLPKRPARTRVAAAKHINSHTAHLYPTTLEVFPAPRVCAERQVEPVLLKFLRRHESELLAPEKVVLITTKAWSTTDFLFQEKAPCDHCQTRLFSFLLMRFQEQNEFTIVFPHLPVFIVDLALNPHLLASNIADEHLPPLPFYYLLDAVA</sequence>